<dbReference type="EC" id="3.2.1.21" evidence="3"/>
<evidence type="ECO:0000256" key="5">
    <source>
        <dbReference type="ARBA" id="ARBA00022801"/>
    </source>
</evidence>
<gene>
    <name evidence="9" type="ORF">H9734_03975</name>
</gene>
<evidence type="ECO:0000256" key="6">
    <source>
        <dbReference type="ARBA" id="ARBA00023295"/>
    </source>
</evidence>
<dbReference type="EMBL" id="DXEK01000064">
    <property type="protein sequence ID" value="HIX76740.1"/>
    <property type="molecule type" value="Genomic_DNA"/>
</dbReference>
<evidence type="ECO:0000313" key="10">
    <source>
        <dbReference type="Proteomes" id="UP000886890"/>
    </source>
</evidence>
<dbReference type="AlphaFoldDB" id="A0A9D1XCM1"/>
<dbReference type="PANTHER" id="PTHR30620:SF16">
    <property type="entry name" value="LYSOSOMAL BETA GLUCOSIDASE"/>
    <property type="match status" value="1"/>
</dbReference>
<dbReference type="InterPro" id="IPR036881">
    <property type="entry name" value="Glyco_hydro_3_C_sf"/>
</dbReference>
<dbReference type="SUPFAM" id="SSF51445">
    <property type="entry name" value="(Trans)glycosidases"/>
    <property type="match status" value="1"/>
</dbReference>
<reference evidence="9" key="1">
    <citation type="journal article" date="2021" name="PeerJ">
        <title>Extensive microbial diversity within the chicken gut microbiome revealed by metagenomics and culture.</title>
        <authorList>
            <person name="Gilroy R."/>
            <person name="Ravi A."/>
            <person name="Getino M."/>
            <person name="Pursley I."/>
            <person name="Horton D.L."/>
            <person name="Alikhan N.F."/>
            <person name="Baker D."/>
            <person name="Gharbi K."/>
            <person name="Hall N."/>
            <person name="Watson M."/>
            <person name="Adriaenssens E.M."/>
            <person name="Foster-Nyarko E."/>
            <person name="Jarju S."/>
            <person name="Secka A."/>
            <person name="Antonio M."/>
            <person name="Oren A."/>
            <person name="Chaudhuri R.R."/>
            <person name="La Ragione R."/>
            <person name="Hildebrand F."/>
            <person name="Pallen M.J."/>
        </authorList>
    </citation>
    <scope>NUCLEOTIDE SEQUENCE</scope>
    <source>
        <strain evidence="9">CHK183-1962</strain>
    </source>
</reference>
<dbReference type="InterPro" id="IPR036962">
    <property type="entry name" value="Glyco_hydro_3_N_sf"/>
</dbReference>
<comment type="catalytic activity">
    <reaction evidence="1">
        <text>Hydrolysis of terminal, non-reducing beta-D-glucosyl residues with release of beta-D-glucose.</text>
        <dbReference type="EC" id="3.2.1.21"/>
    </reaction>
</comment>
<accession>A0A9D1XCM1</accession>
<organism evidence="9 10">
    <name type="scientific">Candidatus Fusicatenibacter merdavium</name>
    <dbReference type="NCBI Taxonomy" id="2838600"/>
    <lineage>
        <taxon>Bacteria</taxon>
        <taxon>Bacillati</taxon>
        <taxon>Bacillota</taxon>
        <taxon>Clostridia</taxon>
        <taxon>Lachnospirales</taxon>
        <taxon>Lachnospiraceae</taxon>
        <taxon>Fusicatenibacter</taxon>
    </lineage>
</organism>
<comment type="caution">
    <text evidence="9">The sequence shown here is derived from an EMBL/GenBank/DDBJ whole genome shotgun (WGS) entry which is preliminary data.</text>
</comment>
<comment type="similarity">
    <text evidence="2">Belongs to the glycosyl hydrolase 3 family.</text>
</comment>
<keyword evidence="5 9" id="KW-0378">Hydrolase</keyword>
<proteinExistence type="inferred from homology"/>
<dbReference type="Gene3D" id="3.40.50.1700">
    <property type="entry name" value="Glycoside hydrolase family 3 C-terminal domain"/>
    <property type="match status" value="1"/>
</dbReference>
<dbReference type="Gene3D" id="3.20.20.300">
    <property type="entry name" value="Glycoside hydrolase, family 3, N-terminal domain"/>
    <property type="match status" value="1"/>
</dbReference>
<evidence type="ECO:0000259" key="7">
    <source>
        <dbReference type="Pfam" id="PF00933"/>
    </source>
</evidence>
<dbReference type="GO" id="GO:0009251">
    <property type="term" value="P:glucan catabolic process"/>
    <property type="evidence" value="ECO:0007669"/>
    <property type="project" value="TreeGrafter"/>
</dbReference>
<evidence type="ECO:0000256" key="1">
    <source>
        <dbReference type="ARBA" id="ARBA00000448"/>
    </source>
</evidence>
<feature type="domain" description="Glycoside hydrolase family 3 N-terminal" evidence="7">
    <location>
        <begin position="118"/>
        <end position="422"/>
    </location>
</feature>
<evidence type="ECO:0000259" key="8">
    <source>
        <dbReference type="Pfam" id="PF01915"/>
    </source>
</evidence>
<keyword evidence="4" id="KW-0732">Signal</keyword>
<dbReference type="Pfam" id="PF00933">
    <property type="entry name" value="Glyco_hydro_3"/>
    <property type="match status" value="1"/>
</dbReference>
<dbReference type="PRINTS" id="PR00133">
    <property type="entry name" value="GLHYDRLASE3"/>
</dbReference>
<protein>
    <recommendedName>
        <fullName evidence="3">beta-glucosidase</fullName>
        <ecNumber evidence="3">3.2.1.21</ecNumber>
    </recommendedName>
</protein>
<keyword evidence="6" id="KW-0326">Glycosidase</keyword>
<dbReference type="InterPro" id="IPR017853">
    <property type="entry name" value="GH"/>
</dbReference>
<evidence type="ECO:0000256" key="2">
    <source>
        <dbReference type="ARBA" id="ARBA00005336"/>
    </source>
</evidence>
<dbReference type="SUPFAM" id="SSF52279">
    <property type="entry name" value="Beta-D-glucan exohydrolase, C-terminal domain"/>
    <property type="match status" value="1"/>
</dbReference>
<dbReference type="Pfam" id="PF01915">
    <property type="entry name" value="Glyco_hydro_3_C"/>
    <property type="match status" value="1"/>
</dbReference>
<feature type="domain" description="Glycoside hydrolase family 3 C-terminal" evidence="8">
    <location>
        <begin position="462"/>
        <end position="690"/>
    </location>
</feature>
<sequence length="692" mass="76114">MEQTQIVARVKGVLEVDGLRFKDLDGTGELKPYEDWRLSPEERARDLVNRMTDEEKAGMLIINSQPMGISAKPGQPTSHNGVLGEAHEEVMVRGHKSMQYPTTYKLATKHIRHFIVRENASASQLAEWVNTMQEVCEGTRLGIPCLVTSNSKNESADVNYSAEEESNKFTTFPGTLGLAASRDMDLIDQFAGVVHDEFYAANLRKGYMYMADCATDPRWFRTYGTFGENPELISDIITRIIHGVQGEDLDENSVALTTKHFPGGGARENGFDPHYAKGKYNCYATPGSMETYHLPGFRAAIAAGTSSIMPYYAIPSNEKSAFPQNGFDKFDEEIAFAYNDQFINGTLRGELGFDGIVNSDTGVLSGMAWGAEEYSKAGRAARVLKAGTDMVSGEDDPAPFLEAIRNGFVDKDTVDQAVCRLLVEFFRLGLFEDPYVDASAADAKVNTEESRTLAYKAHQESVVLLKNHDSVLPLTAEKLAGKKVYVEMMMRTEYTKEEKENLPMTGIEITPEQTIAAFAKAVRRDHPDWTFVDDYHDADVALLLLKPTSGSYFAATEGYLELNLCKETGIDVDHIRAIREAVPQVVVHVNLNLPYLLGNVEPLADAVTVGFDTFSKAAIDVISGAAEPIGRLPITLPGSDAAIAVDDNGVCASPNDVPGYDKAKYMKDGLTYAYRDADGGEYLYGFGLTYEN</sequence>
<dbReference type="Proteomes" id="UP000886890">
    <property type="component" value="Unassembled WGS sequence"/>
</dbReference>
<dbReference type="PANTHER" id="PTHR30620">
    <property type="entry name" value="PERIPLASMIC BETA-GLUCOSIDASE-RELATED"/>
    <property type="match status" value="1"/>
</dbReference>
<evidence type="ECO:0000313" key="9">
    <source>
        <dbReference type="EMBL" id="HIX76740.1"/>
    </source>
</evidence>
<name>A0A9D1XCM1_9FIRM</name>
<dbReference type="GO" id="GO:0008422">
    <property type="term" value="F:beta-glucosidase activity"/>
    <property type="evidence" value="ECO:0007669"/>
    <property type="project" value="UniProtKB-EC"/>
</dbReference>
<dbReference type="InterPro" id="IPR001764">
    <property type="entry name" value="Glyco_hydro_3_N"/>
</dbReference>
<dbReference type="InterPro" id="IPR002772">
    <property type="entry name" value="Glyco_hydro_3_C"/>
</dbReference>
<reference evidence="9" key="2">
    <citation type="submission" date="2021-04" db="EMBL/GenBank/DDBJ databases">
        <authorList>
            <person name="Gilroy R."/>
        </authorList>
    </citation>
    <scope>NUCLEOTIDE SEQUENCE</scope>
    <source>
        <strain evidence="9">CHK183-1962</strain>
    </source>
</reference>
<evidence type="ECO:0000256" key="4">
    <source>
        <dbReference type="ARBA" id="ARBA00022729"/>
    </source>
</evidence>
<dbReference type="InterPro" id="IPR051915">
    <property type="entry name" value="Cellulose_Degrad_GH3"/>
</dbReference>
<evidence type="ECO:0000256" key="3">
    <source>
        <dbReference type="ARBA" id="ARBA00012744"/>
    </source>
</evidence>